<dbReference type="GeneID" id="70294419"/>
<keyword evidence="11" id="KW-1185">Reference proteome</keyword>
<evidence type="ECO:0000256" key="5">
    <source>
        <dbReference type="ARBA" id="ARBA00022989"/>
    </source>
</evidence>
<feature type="transmembrane region" description="Helical" evidence="8">
    <location>
        <begin position="443"/>
        <end position="467"/>
    </location>
</feature>
<feature type="transmembrane region" description="Helical" evidence="8">
    <location>
        <begin position="69"/>
        <end position="88"/>
    </location>
</feature>
<organism evidence="10 11">
    <name type="scientific">Emericellopsis atlantica</name>
    <dbReference type="NCBI Taxonomy" id="2614577"/>
    <lineage>
        <taxon>Eukaryota</taxon>
        <taxon>Fungi</taxon>
        <taxon>Dikarya</taxon>
        <taxon>Ascomycota</taxon>
        <taxon>Pezizomycotina</taxon>
        <taxon>Sordariomycetes</taxon>
        <taxon>Hypocreomycetidae</taxon>
        <taxon>Hypocreales</taxon>
        <taxon>Bionectriaceae</taxon>
        <taxon>Emericellopsis</taxon>
    </lineage>
</organism>
<evidence type="ECO:0000256" key="7">
    <source>
        <dbReference type="SAM" id="MobiDB-lite"/>
    </source>
</evidence>
<evidence type="ECO:0000313" key="10">
    <source>
        <dbReference type="EMBL" id="KAG9254546.1"/>
    </source>
</evidence>
<gene>
    <name evidence="10" type="ORF">F5Z01DRAFT_655609</name>
</gene>
<feature type="region of interest" description="Disordered" evidence="7">
    <location>
        <begin position="1"/>
        <end position="41"/>
    </location>
</feature>
<dbReference type="EMBL" id="MU251254">
    <property type="protein sequence ID" value="KAG9254546.1"/>
    <property type="molecule type" value="Genomic_DNA"/>
</dbReference>
<dbReference type="GO" id="GO:0005886">
    <property type="term" value="C:plasma membrane"/>
    <property type="evidence" value="ECO:0007669"/>
    <property type="project" value="TreeGrafter"/>
</dbReference>
<dbReference type="SUPFAM" id="SSF103473">
    <property type="entry name" value="MFS general substrate transporter"/>
    <property type="match status" value="2"/>
</dbReference>
<dbReference type="OrthoDB" id="4078873at2759"/>
<evidence type="ECO:0000256" key="4">
    <source>
        <dbReference type="ARBA" id="ARBA00022692"/>
    </source>
</evidence>
<dbReference type="InterPro" id="IPR020846">
    <property type="entry name" value="MFS_dom"/>
</dbReference>
<dbReference type="PROSITE" id="PS50850">
    <property type="entry name" value="MFS"/>
    <property type="match status" value="1"/>
</dbReference>
<feature type="transmembrane region" description="Helical" evidence="8">
    <location>
        <begin position="100"/>
        <end position="124"/>
    </location>
</feature>
<dbReference type="PANTHER" id="PTHR23501">
    <property type="entry name" value="MAJOR FACILITATOR SUPERFAMILY"/>
    <property type="match status" value="1"/>
</dbReference>
<feature type="transmembrane region" description="Helical" evidence="8">
    <location>
        <begin position="193"/>
        <end position="213"/>
    </location>
</feature>
<keyword evidence="5 8" id="KW-1133">Transmembrane helix</keyword>
<feature type="domain" description="Major facilitator superfamily (MFS) profile" evidence="9">
    <location>
        <begin position="71"/>
        <end position="580"/>
    </location>
</feature>
<evidence type="ECO:0000256" key="6">
    <source>
        <dbReference type="ARBA" id="ARBA00023136"/>
    </source>
</evidence>
<dbReference type="InterPro" id="IPR036259">
    <property type="entry name" value="MFS_trans_sf"/>
</dbReference>
<dbReference type="PANTHER" id="PTHR23501:SF55">
    <property type="entry name" value="SIDEROPHORE IRON TRANSPORTER, PUTATIVE (AFU_ORTHOLOGUE AFUA_3G03440)-RELATED"/>
    <property type="match status" value="1"/>
</dbReference>
<dbReference type="AlphaFoldDB" id="A0A9P7ZM99"/>
<comment type="subcellular location">
    <subcellularLocation>
        <location evidence="1">Membrane</location>
        <topology evidence="1">Multi-pass membrane protein</topology>
    </subcellularLocation>
</comment>
<comment type="similarity">
    <text evidence="2">Belongs to the major facilitator superfamily.</text>
</comment>
<name>A0A9P7ZM99_9HYPO</name>
<accession>A0A9P7ZM99</accession>
<keyword evidence="6 8" id="KW-0472">Membrane</keyword>
<protein>
    <submittedName>
        <fullName evidence="10">Siderophore iron transporter mirB</fullName>
    </submittedName>
</protein>
<keyword evidence="3" id="KW-0813">Transport</keyword>
<dbReference type="Proteomes" id="UP000887229">
    <property type="component" value="Unassembled WGS sequence"/>
</dbReference>
<sequence>MSQPTAHPQTDSGSPALKDQHGDPVVVDASRDSNSAQDSGAFDGIDKEAQAGVQNVEAIATVWSTKSIIIAYTLIWLVYFVMLLQQGAGNALKPYVTSAFQFHSLTPTVDILSFVISGCANLTVAKILDVWGRPQGYAVSLFIATIGLIMMAATTNVEMYAAAQVFWSVGTNALMYSINIFVADTTALHNRALMTALTASPNIITTWLGGPISEAFLLKGPGWRWYFGAFAIIVPVLCAPFVVLLLVNSFKAKRQGVIKKEETVKRSPWQTFIHYAREFDAVGLLLLTAGLAMFLLPFNIWAFQPKGWQSPLIICLLVFGLVLMILFGVWERFFAPVQFIPYSLLSDRNMVGACGLGTVLFISYSCWASYFSSFLQVVNGLSIAHASYVVQISSVGSSLFTIVTGLIIRYTGRYKAITLYGAIPVYTLFMGLMIHFRTADMNVGYIIMCQVFLAFASGVLVTTPPIAAMSSSSHQHIAVVIAIVGMFSSIGGAVGLVIAGAIWQAIFPNRLLLYLPVEEQANFLNIYGMLDVQLSYPMGSPARIAIQRAYSDAQAMMLTAGTAIWVLGAVAVAFWRNTDIRTIQQVKGKVI</sequence>
<feature type="transmembrane region" description="Helical" evidence="8">
    <location>
        <begin position="417"/>
        <end position="437"/>
    </location>
</feature>
<feature type="transmembrane region" description="Helical" evidence="8">
    <location>
        <begin position="555"/>
        <end position="575"/>
    </location>
</feature>
<dbReference type="Pfam" id="PF07690">
    <property type="entry name" value="MFS_1"/>
    <property type="match status" value="1"/>
</dbReference>
<feature type="transmembrane region" description="Helical" evidence="8">
    <location>
        <begin position="479"/>
        <end position="506"/>
    </location>
</feature>
<evidence type="ECO:0000256" key="8">
    <source>
        <dbReference type="SAM" id="Phobius"/>
    </source>
</evidence>
<feature type="transmembrane region" description="Helical" evidence="8">
    <location>
        <begin position="308"/>
        <end position="330"/>
    </location>
</feature>
<dbReference type="InterPro" id="IPR011701">
    <property type="entry name" value="MFS"/>
</dbReference>
<proteinExistence type="inferred from homology"/>
<evidence type="ECO:0000256" key="1">
    <source>
        <dbReference type="ARBA" id="ARBA00004141"/>
    </source>
</evidence>
<evidence type="ECO:0000259" key="9">
    <source>
        <dbReference type="PROSITE" id="PS50850"/>
    </source>
</evidence>
<dbReference type="GO" id="GO:0022857">
    <property type="term" value="F:transmembrane transporter activity"/>
    <property type="evidence" value="ECO:0007669"/>
    <property type="project" value="InterPro"/>
</dbReference>
<dbReference type="Gene3D" id="1.20.1250.20">
    <property type="entry name" value="MFS general substrate transporter like domains"/>
    <property type="match status" value="2"/>
</dbReference>
<evidence type="ECO:0000313" key="11">
    <source>
        <dbReference type="Proteomes" id="UP000887229"/>
    </source>
</evidence>
<evidence type="ECO:0000256" key="2">
    <source>
        <dbReference type="ARBA" id="ARBA00008335"/>
    </source>
</evidence>
<feature type="transmembrane region" description="Helical" evidence="8">
    <location>
        <begin position="350"/>
        <end position="370"/>
    </location>
</feature>
<dbReference type="RefSeq" id="XP_046118470.1">
    <property type="nucleotide sequence ID" value="XM_046263516.1"/>
</dbReference>
<keyword evidence="4 8" id="KW-0812">Transmembrane</keyword>
<feature type="transmembrane region" description="Helical" evidence="8">
    <location>
        <begin position="136"/>
        <end position="153"/>
    </location>
</feature>
<feature type="transmembrane region" description="Helical" evidence="8">
    <location>
        <begin position="281"/>
        <end position="302"/>
    </location>
</feature>
<feature type="compositionally biased region" description="Polar residues" evidence="7">
    <location>
        <begin position="1"/>
        <end position="13"/>
    </location>
</feature>
<reference evidence="10" key="1">
    <citation type="journal article" date="2021" name="IMA Fungus">
        <title>Genomic characterization of three marine fungi, including Emericellopsis atlantica sp. nov. with signatures of a generalist lifestyle and marine biomass degradation.</title>
        <authorList>
            <person name="Hagestad O.C."/>
            <person name="Hou L."/>
            <person name="Andersen J.H."/>
            <person name="Hansen E.H."/>
            <person name="Altermark B."/>
            <person name="Li C."/>
            <person name="Kuhnert E."/>
            <person name="Cox R.J."/>
            <person name="Crous P.W."/>
            <person name="Spatafora J.W."/>
            <person name="Lail K."/>
            <person name="Amirebrahimi M."/>
            <person name="Lipzen A."/>
            <person name="Pangilinan J."/>
            <person name="Andreopoulos W."/>
            <person name="Hayes R.D."/>
            <person name="Ng V."/>
            <person name="Grigoriev I.V."/>
            <person name="Jackson S.A."/>
            <person name="Sutton T.D.S."/>
            <person name="Dobson A.D.W."/>
            <person name="Rama T."/>
        </authorList>
    </citation>
    <scope>NUCLEOTIDE SEQUENCE</scope>
    <source>
        <strain evidence="10">TS7</strain>
    </source>
</reference>
<dbReference type="FunFam" id="1.20.1250.20:FF:000284">
    <property type="entry name" value="Siderophore iron transporter mirB"/>
    <property type="match status" value="1"/>
</dbReference>
<feature type="transmembrane region" description="Helical" evidence="8">
    <location>
        <begin position="390"/>
        <end position="410"/>
    </location>
</feature>
<feature type="transmembrane region" description="Helical" evidence="8">
    <location>
        <begin position="159"/>
        <end position="181"/>
    </location>
</feature>
<feature type="transmembrane region" description="Helical" evidence="8">
    <location>
        <begin position="225"/>
        <end position="247"/>
    </location>
</feature>
<comment type="caution">
    <text evidence="10">The sequence shown here is derived from an EMBL/GenBank/DDBJ whole genome shotgun (WGS) entry which is preliminary data.</text>
</comment>
<evidence type="ECO:0000256" key="3">
    <source>
        <dbReference type="ARBA" id="ARBA00022448"/>
    </source>
</evidence>